<evidence type="ECO:0000259" key="1">
    <source>
        <dbReference type="PROSITE" id="PS50060"/>
    </source>
</evidence>
<keyword evidence="3" id="KW-1185">Reference proteome</keyword>
<evidence type="ECO:0000313" key="2">
    <source>
        <dbReference type="EMBL" id="ROL45423.1"/>
    </source>
</evidence>
<dbReference type="EMBL" id="RJVU01042591">
    <property type="protein sequence ID" value="ROL45423.1"/>
    <property type="molecule type" value="Genomic_DNA"/>
</dbReference>
<reference evidence="2 3" key="1">
    <citation type="submission" date="2018-10" db="EMBL/GenBank/DDBJ databases">
        <title>Genome assembly for a Yunnan-Guizhou Plateau 3E fish, Anabarilius grahami (Regan), and its evolutionary and genetic applications.</title>
        <authorList>
            <person name="Jiang W."/>
        </authorList>
    </citation>
    <scope>NUCLEOTIDE SEQUENCE [LARGE SCALE GENOMIC DNA]</scope>
    <source>
        <strain evidence="2">AG-KIZ</strain>
        <tissue evidence="2">Muscle</tissue>
    </source>
</reference>
<proteinExistence type="predicted"/>
<dbReference type="PROSITE" id="PS50060">
    <property type="entry name" value="MAM_2"/>
    <property type="match status" value="1"/>
</dbReference>
<accession>A0A3N0YGY2</accession>
<keyword evidence="2" id="KW-0675">Receptor</keyword>
<sequence length="80" mass="8938">MSEKKVLRIPAVCVRVCLSVRDDCLLEKSYTECGYSQSKDDDFDWEQVNTKQKPSSDPWVPAVMEFNGIGGFSLCSAVSL</sequence>
<dbReference type="AlphaFoldDB" id="A0A3N0YGY2"/>
<dbReference type="GO" id="GO:0016020">
    <property type="term" value="C:membrane"/>
    <property type="evidence" value="ECO:0007669"/>
    <property type="project" value="InterPro"/>
</dbReference>
<evidence type="ECO:0000313" key="3">
    <source>
        <dbReference type="Proteomes" id="UP000281406"/>
    </source>
</evidence>
<dbReference type="Proteomes" id="UP000281406">
    <property type="component" value="Unassembled WGS sequence"/>
</dbReference>
<comment type="caution">
    <text evidence="2">The sequence shown here is derived from an EMBL/GenBank/DDBJ whole genome shotgun (WGS) entry which is preliminary data.</text>
</comment>
<name>A0A3N0YGY2_ANAGA</name>
<organism evidence="2 3">
    <name type="scientific">Anabarilius grahami</name>
    <name type="common">Kanglang fish</name>
    <name type="synonym">Barilius grahami</name>
    <dbReference type="NCBI Taxonomy" id="495550"/>
    <lineage>
        <taxon>Eukaryota</taxon>
        <taxon>Metazoa</taxon>
        <taxon>Chordata</taxon>
        <taxon>Craniata</taxon>
        <taxon>Vertebrata</taxon>
        <taxon>Euteleostomi</taxon>
        <taxon>Actinopterygii</taxon>
        <taxon>Neopterygii</taxon>
        <taxon>Teleostei</taxon>
        <taxon>Ostariophysi</taxon>
        <taxon>Cypriniformes</taxon>
        <taxon>Xenocyprididae</taxon>
        <taxon>Xenocypridinae</taxon>
        <taxon>Xenocypridinae incertae sedis</taxon>
        <taxon>Anabarilius</taxon>
    </lineage>
</organism>
<gene>
    <name evidence="2" type="ORF">DPX16_2348</name>
</gene>
<dbReference type="InterPro" id="IPR000998">
    <property type="entry name" value="MAM_dom"/>
</dbReference>
<feature type="domain" description="MAM" evidence="1">
    <location>
        <begin position="22"/>
        <end position="57"/>
    </location>
</feature>
<dbReference type="OrthoDB" id="8946700at2759"/>
<protein>
    <submittedName>
        <fullName evidence="2">Receptor-type tyrosine-protein phosphatase mu</fullName>
    </submittedName>
</protein>